<gene>
    <name evidence="3" type="ORF">ACFSR5_07650</name>
</gene>
<evidence type="ECO:0000313" key="4">
    <source>
        <dbReference type="Proteomes" id="UP001597545"/>
    </source>
</evidence>
<evidence type="ECO:0000259" key="2">
    <source>
        <dbReference type="Pfam" id="PF08327"/>
    </source>
</evidence>
<comment type="caution">
    <text evidence="3">The sequence shown here is derived from an EMBL/GenBank/DDBJ whole genome shotgun (WGS) entry which is preliminary data.</text>
</comment>
<proteinExistence type="inferred from homology"/>
<dbReference type="EMBL" id="JBHULR010000003">
    <property type="protein sequence ID" value="MFD2547515.1"/>
    <property type="molecule type" value="Genomic_DNA"/>
</dbReference>
<evidence type="ECO:0000256" key="1">
    <source>
        <dbReference type="ARBA" id="ARBA00006817"/>
    </source>
</evidence>
<keyword evidence="4" id="KW-1185">Reference proteome</keyword>
<protein>
    <submittedName>
        <fullName evidence="3">SRPBCC domain-containing protein</fullName>
    </submittedName>
</protein>
<sequence>MMKTEENTQFKIAADGKSVYISKQFNTQVQNLWEAWTDAYLLDQWWAPKPWICQTKTMEFREGGRWIYSMRAPEREIIWSVMAYEEIEHLSSFEARDCFCDEHGIVSIDLPHMHWRTEFSENELGTLLENHIRSKSAGDLQRLIDMGFRDGYLMGLSNLESLLIIR</sequence>
<dbReference type="RefSeq" id="WP_380902341.1">
    <property type="nucleotide sequence ID" value="NZ_JBHUEG010000007.1"/>
</dbReference>
<organism evidence="3 4">
    <name type="scientific">Sphingobacterium suaedae</name>
    <dbReference type="NCBI Taxonomy" id="1686402"/>
    <lineage>
        <taxon>Bacteria</taxon>
        <taxon>Pseudomonadati</taxon>
        <taxon>Bacteroidota</taxon>
        <taxon>Sphingobacteriia</taxon>
        <taxon>Sphingobacteriales</taxon>
        <taxon>Sphingobacteriaceae</taxon>
        <taxon>Sphingobacterium</taxon>
    </lineage>
</organism>
<dbReference type="InterPro" id="IPR023393">
    <property type="entry name" value="START-like_dom_sf"/>
</dbReference>
<evidence type="ECO:0000313" key="3">
    <source>
        <dbReference type="EMBL" id="MFD2547515.1"/>
    </source>
</evidence>
<dbReference type="InterPro" id="IPR013538">
    <property type="entry name" value="ASHA1/2-like_C"/>
</dbReference>
<comment type="similarity">
    <text evidence="1">Belongs to the AHA1 family.</text>
</comment>
<reference evidence="4" key="1">
    <citation type="journal article" date="2019" name="Int. J. Syst. Evol. Microbiol.">
        <title>The Global Catalogue of Microorganisms (GCM) 10K type strain sequencing project: providing services to taxonomists for standard genome sequencing and annotation.</title>
        <authorList>
            <consortium name="The Broad Institute Genomics Platform"/>
            <consortium name="The Broad Institute Genome Sequencing Center for Infectious Disease"/>
            <person name="Wu L."/>
            <person name="Ma J."/>
        </authorList>
    </citation>
    <scope>NUCLEOTIDE SEQUENCE [LARGE SCALE GENOMIC DNA]</scope>
    <source>
        <strain evidence="4">KCTC 42662</strain>
    </source>
</reference>
<name>A0ABW5KGV7_9SPHI</name>
<dbReference type="Gene3D" id="3.30.530.20">
    <property type="match status" value="1"/>
</dbReference>
<dbReference type="Pfam" id="PF08327">
    <property type="entry name" value="AHSA1"/>
    <property type="match status" value="1"/>
</dbReference>
<feature type="domain" description="Activator of Hsp90 ATPase homologue 1/2-like C-terminal" evidence="2">
    <location>
        <begin position="27"/>
        <end position="162"/>
    </location>
</feature>
<accession>A0ABW5KGV7</accession>
<dbReference type="Proteomes" id="UP001597545">
    <property type="component" value="Unassembled WGS sequence"/>
</dbReference>
<dbReference type="SUPFAM" id="SSF55961">
    <property type="entry name" value="Bet v1-like"/>
    <property type="match status" value="1"/>
</dbReference>